<gene>
    <name evidence="1" type="ORF">SAMN04489740_3306</name>
</gene>
<evidence type="ECO:0000313" key="2">
    <source>
        <dbReference type="Proteomes" id="UP000182725"/>
    </source>
</evidence>
<accession>A0A1H5N1F2</accession>
<dbReference type="EMBL" id="FNTV01000001">
    <property type="protein sequence ID" value="SEE95422.1"/>
    <property type="molecule type" value="Genomic_DNA"/>
</dbReference>
<organism evidence="1 2">
    <name type="scientific">Arthrobacter alpinus</name>
    <dbReference type="NCBI Taxonomy" id="656366"/>
    <lineage>
        <taxon>Bacteria</taxon>
        <taxon>Bacillati</taxon>
        <taxon>Actinomycetota</taxon>
        <taxon>Actinomycetes</taxon>
        <taxon>Micrococcales</taxon>
        <taxon>Micrococcaceae</taxon>
        <taxon>Arthrobacter</taxon>
    </lineage>
</organism>
<name>A0A1H5N1F2_9MICC</name>
<reference evidence="1 2" key="1">
    <citation type="submission" date="2016-10" db="EMBL/GenBank/DDBJ databases">
        <authorList>
            <person name="de Groot N.N."/>
        </authorList>
    </citation>
    <scope>NUCLEOTIDE SEQUENCE [LARGE SCALE GENOMIC DNA]</scope>
    <source>
        <strain evidence="1 2">DSM 22274</strain>
    </source>
</reference>
<dbReference type="Proteomes" id="UP000182725">
    <property type="component" value="Unassembled WGS sequence"/>
</dbReference>
<proteinExistence type="predicted"/>
<dbReference type="AlphaFoldDB" id="A0A1H5N1F2"/>
<sequence>MKSPFVTAGVTAVIAVGLILSPGLSPASASTGDETVSTTTATSQVMNSGSVASTYGVWYLPCSFAGLRWC</sequence>
<evidence type="ECO:0000313" key="1">
    <source>
        <dbReference type="EMBL" id="SEE95422.1"/>
    </source>
</evidence>
<protein>
    <submittedName>
        <fullName evidence="1">Uncharacterized protein</fullName>
    </submittedName>
</protein>